<keyword evidence="1" id="KW-0472">Membrane</keyword>
<feature type="transmembrane region" description="Helical" evidence="1">
    <location>
        <begin position="48"/>
        <end position="73"/>
    </location>
</feature>
<keyword evidence="3" id="KW-1185">Reference proteome</keyword>
<organism evidence="2 3">
    <name type="scientific">Bradyrhizobium valentinum</name>
    <dbReference type="NCBI Taxonomy" id="1518501"/>
    <lineage>
        <taxon>Bacteria</taxon>
        <taxon>Pseudomonadati</taxon>
        <taxon>Pseudomonadota</taxon>
        <taxon>Alphaproteobacteria</taxon>
        <taxon>Hyphomicrobiales</taxon>
        <taxon>Nitrobacteraceae</taxon>
        <taxon>Bradyrhizobium</taxon>
    </lineage>
</organism>
<dbReference type="Proteomes" id="UP000051913">
    <property type="component" value="Unassembled WGS sequence"/>
</dbReference>
<evidence type="ECO:0000256" key="1">
    <source>
        <dbReference type="SAM" id="Phobius"/>
    </source>
</evidence>
<evidence type="ECO:0000313" key="2">
    <source>
        <dbReference type="EMBL" id="KRQ98970.1"/>
    </source>
</evidence>
<accession>A0A0R3KUF5</accession>
<comment type="caution">
    <text evidence="2">The sequence shown here is derived from an EMBL/GenBank/DDBJ whole genome shotgun (WGS) entry which is preliminary data.</text>
</comment>
<gene>
    <name evidence="2" type="ORF">CP49_35655</name>
</gene>
<reference evidence="2 3" key="1">
    <citation type="submission" date="2014-03" db="EMBL/GenBank/DDBJ databases">
        <title>Bradyrhizobium valentinum sp. nov., isolated from effective nodules of Lupinus mariae-josephae, a lupine endemic of basic-lime soils in Eastern Spain.</title>
        <authorList>
            <person name="Duran D."/>
            <person name="Rey L."/>
            <person name="Navarro A."/>
            <person name="Busquets A."/>
            <person name="Imperial J."/>
            <person name="Ruiz-Argueso T."/>
        </authorList>
    </citation>
    <scope>NUCLEOTIDE SEQUENCE [LARGE SCALE GENOMIC DNA]</scope>
    <source>
        <strain evidence="2 3">LmjM3</strain>
    </source>
</reference>
<protein>
    <submittedName>
        <fullName evidence="2">Uncharacterized protein</fullName>
    </submittedName>
</protein>
<proteinExistence type="predicted"/>
<dbReference type="AlphaFoldDB" id="A0A0R3KUF5"/>
<keyword evidence="1" id="KW-1133">Transmembrane helix</keyword>
<evidence type="ECO:0000313" key="3">
    <source>
        <dbReference type="Proteomes" id="UP000051913"/>
    </source>
</evidence>
<name>A0A0R3KUF5_9BRAD</name>
<sequence>MSRNAPQDDIEAQFYIWFHTFLNTPPPMSQRQTGGCALKLIRSTPVPVFWALLGIMIFPLYDLLTGTMFSLLLSDKVGAALANAALE</sequence>
<dbReference type="EMBL" id="LLXX01000174">
    <property type="protein sequence ID" value="KRQ98970.1"/>
    <property type="molecule type" value="Genomic_DNA"/>
</dbReference>
<keyword evidence="1" id="KW-0812">Transmembrane</keyword>